<dbReference type="EC" id="3.1.-.-" evidence="3"/>
<dbReference type="RefSeq" id="WP_183337945.1">
    <property type="nucleotide sequence ID" value="NZ_JACHNU010000001.1"/>
</dbReference>
<organism evidence="3 4">
    <name type="scientific">Conexibacter arvalis</name>
    <dbReference type="NCBI Taxonomy" id="912552"/>
    <lineage>
        <taxon>Bacteria</taxon>
        <taxon>Bacillati</taxon>
        <taxon>Actinomycetota</taxon>
        <taxon>Thermoleophilia</taxon>
        <taxon>Solirubrobacterales</taxon>
        <taxon>Conexibacteraceae</taxon>
        <taxon>Conexibacter</taxon>
    </lineage>
</organism>
<evidence type="ECO:0000313" key="3">
    <source>
        <dbReference type="EMBL" id="MBB4660530.1"/>
    </source>
</evidence>
<proteinExistence type="inferred from homology"/>
<dbReference type="InterPro" id="IPR011067">
    <property type="entry name" value="Plasmid_toxin/cell-grow_inhib"/>
</dbReference>
<comment type="similarity">
    <text evidence="1">Belongs to the PemK/MazF family.</text>
</comment>
<dbReference type="InterPro" id="IPR003477">
    <property type="entry name" value="PemK-like"/>
</dbReference>
<dbReference type="GO" id="GO:0003677">
    <property type="term" value="F:DNA binding"/>
    <property type="evidence" value="ECO:0007669"/>
    <property type="project" value="InterPro"/>
</dbReference>
<dbReference type="PANTHER" id="PTHR33988:SF2">
    <property type="entry name" value="ENDORIBONUCLEASE MAZF"/>
    <property type="match status" value="1"/>
</dbReference>
<accession>A0A840I9C0</accession>
<dbReference type="Gene3D" id="2.30.30.110">
    <property type="match status" value="1"/>
</dbReference>
<comment type="caution">
    <text evidence="3">The sequence shown here is derived from an EMBL/GenBank/DDBJ whole genome shotgun (WGS) entry which is preliminary data.</text>
</comment>
<evidence type="ECO:0000256" key="1">
    <source>
        <dbReference type="ARBA" id="ARBA00007521"/>
    </source>
</evidence>
<name>A0A840I9C0_9ACTN</name>
<protein>
    <submittedName>
        <fullName evidence="3">mRNA interferase MazF</fullName>
        <ecNumber evidence="3">3.1.-.-</ecNumber>
    </submittedName>
</protein>
<dbReference type="SUPFAM" id="SSF50118">
    <property type="entry name" value="Cell growth inhibitor/plasmid maintenance toxic component"/>
    <property type="match status" value="1"/>
</dbReference>
<keyword evidence="3" id="KW-0378">Hydrolase</keyword>
<evidence type="ECO:0000256" key="2">
    <source>
        <dbReference type="ARBA" id="ARBA00022649"/>
    </source>
</evidence>
<dbReference type="EMBL" id="JACHNU010000001">
    <property type="protein sequence ID" value="MBB4660530.1"/>
    <property type="molecule type" value="Genomic_DNA"/>
</dbReference>
<dbReference type="AlphaFoldDB" id="A0A840I9C0"/>
<dbReference type="GO" id="GO:0004521">
    <property type="term" value="F:RNA endonuclease activity"/>
    <property type="evidence" value="ECO:0007669"/>
    <property type="project" value="TreeGrafter"/>
</dbReference>
<dbReference type="GO" id="GO:0016075">
    <property type="term" value="P:rRNA catabolic process"/>
    <property type="evidence" value="ECO:0007669"/>
    <property type="project" value="TreeGrafter"/>
</dbReference>
<gene>
    <name evidence="3" type="ORF">BDZ31_000103</name>
</gene>
<keyword evidence="4" id="KW-1185">Reference proteome</keyword>
<keyword evidence="2" id="KW-1277">Toxin-antitoxin system</keyword>
<sequence length="99" mass="10704">MRPIHLARLDRTRPVLVLTRELVRPHLTSVTIAPITTWVRGLSTEVPVGEANGLAEPSAISCDNITTIPTAAIGRQLGLLLDAQERALTDAIRAAFDLD</sequence>
<dbReference type="GO" id="GO:0006402">
    <property type="term" value="P:mRNA catabolic process"/>
    <property type="evidence" value="ECO:0007669"/>
    <property type="project" value="TreeGrafter"/>
</dbReference>
<dbReference type="Proteomes" id="UP000585272">
    <property type="component" value="Unassembled WGS sequence"/>
</dbReference>
<evidence type="ECO:0000313" key="4">
    <source>
        <dbReference type="Proteomes" id="UP000585272"/>
    </source>
</evidence>
<dbReference type="Pfam" id="PF02452">
    <property type="entry name" value="PemK_toxin"/>
    <property type="match status" value="1"/>
</dbReference>
<dbReference type="GO" id="GO:0016787">
    <property type="term" value="F:hydrolase activity"/>
    <property type="evidence" value="ECO:0007669"/>
    <property type="project" value="UniProtKB-KW"/>
</dbReference>
<dbReference type="PANTHER" id="PTHR33988">
    <property type="entry name" value="ENDORIBONUCLEASE MAZF-RELATED"/>
    <property type="match status" value="1"/>
</dbReference>
<reference evidence="3 4" key="1">
    <citation type="submission" date="2020-08" db="EMBL/GenBank/DDBJ databases">
        <title>Genomic Encyclopedia of Archaeal and Bacterial Type Strains, Phase II (KMG-II): from individual species to whole genera.</title>
        <authorList>
            <person name="Goeker M."/>
        </authorList>
    </citation>
    <scope>NUCLEOTIDE SEQUENCE [LARGE SCALE GENOMIC DNA]</scope>
    <source>
        <strain evidence="3 4">DSM 23288</strain>
    </source>
</reference>